<evidence type="ECO:0000313" key="1">
    <source>
        <dbReference type="EMBL" id="VFJ64276.1"/>
    </source>
</evidence>
<evidence type="ECO:0008006" key="3">
    <source>
        <dbReference type="Google" id="ProtNLM"/>
    </source>
</evidence>
<dbReference type="EMBL" id="CAADEX010000135">
    <property type="protein sequence ID" value="VFJ64276.1"/>
    <property type="molecule type" value="Genomic_DNA"/>
</dbReference>
<organism evidence="1">
    <name type="scientific">Candidatus Kentrum sp. DK</name>
    <dbReference type="NCBI Taxonomy" id="2126562"/>
    <lineage>
        <taxon>Bacteria</taxon>
        <taxon>Pseudomonadati</taxon>
        <taxon>Pseudomonadota</taxon>
        <taxon>Gammaproteobacteria</taxon>
        <taxon>Candidatus Kentrum</taxon>
    </lineage>
</organism>
<accession>A0A450TBV4</accession>
<dbReference type="EMBL" id="CAADEY010000163">
    <property type="protein sequence ID" value="VFJ67300.1"/>
    <property type="molecule type" value="Genomic_DNA"/>
</dbReference>
<dbReference type="AlphaFoldDB" id="A0A450TBV4"/>
<gene>
    <name evidence="1" type="ORF">BECKDK2373B_GA0170837_11358</name>
    <name evidence="2" type="ORF">BECKDK2373C_GA0170839_11634</name>
</gene>
<proteinExistence type="predicted"/>
<evidence type="ECO:0000313" key="2">
    <source>
        <dbReference type="EMBL" id="VFJ67300.1"/>
    </source>
</evidence>
<sequence>MGSIICLMSKAEKLLARMRANPRDWRIDELETIATRFCIDVRKTGGSHFVFVHPDAGLAVTIPFNRPD</sequence>
<name>A0A450TBV4_9GAMM</name>
<protein>
    <recommendedName>
        <fullName evidence="3">HicA toxin of toxin-antitoxin</fullName>
    </recommendedName>
</protein>
<reference evidence="1" key="1">
    <citation type="submission" date="2019-02" db="EMBL/GenBank/DDBJ databases">
        <authorList>
            <person name="Gruber-Vodicka R. H."/>
            <person name="Seah K. B. B."/>
        </authorList>
    </citation>
    <scope>NUCLEOTIDE SEQUENCE</scope>
    <source>
        <strain evidence="2">BECK_DK161</strain>
        <strain evidence="1">BECK_DK47</strain>
    </source>
</reference>